<proteinExistence type="predicted"/>
<feature type="domain" description="DUF2147" evidence="2">
    <location>
        <begin position="27"/>
        <end position="127"/>
    </location>
</feature>
<dbReference type="InterPro" id="IPR019223">
    <property type="entry name" value="DUF2147"/>
</dbReference>
<dbReference type="EMBL" id="CP004393">
    <property type="protein sequence ID" value="AJE47946.1"/>
    <property type="molecule type" value="Genomic_DNA"/>
</dbReference>
<protein>
    <recommendedName>
        <fullName evidence="2">DUF2147 domain-containing protein</fullName>
    </recommendedName>
</protein>
<organism evidence="3 4">
    <name type="scientific">Celeribacter indicus</name>
    <dbReference type="NCBI Taxonomy" id="1208324"/>
    <lineage>
        <taxon>Bacteria</taxon>
        <taxon>Pseudomonadati</taxon>
        <taxon>Pseudomonadota</taxon>
        <taxon>Alphaproteobacteria</taxon>
        <taxon>Rhodobacterales</taxon>
        <taxon>Roseobacteraceae</taxon>
        <taxon>Celeribacter</taxon>
    </lineage>
</organism>
<dbReference type="Proteomes" id="UP000031521">
    <property type="component" value="Chromosome"/>
</dbReference>
<name>A0A0B5E4G6_9RHOB</name>
<dbReference type="AlphaFoldDB" id="A0A0B5E4G6"/>
<dbReference type="PANTHER" id="PTHR36919">
    <property type="entry name" value="BLR1215 PROTEIN"/>
    <property type="match status" value="1"/>
</dbReference>
<dbReference type="KEGG" id="cid:P73_3231"/>
<evidence type="ECO:0000259" key="2">
    <source>
        <dbReference type="Pfam" id="PF09917"/>
    </source>
</evidence>
<feature type="signal peptide" evidence="1">
    <location>
        <begin position="1"/>
        <end position="21"/>
    </location>
</feature>
<dbReference type="STRING" id="1208324.P73_3231"/>
<dbReference type="HOGENOM" id="CLU_108869_1_0_5"/>
<dbReference type="Gene3D" id="2.40.128.520">
    <property type="match status" value="1"/>
</dbReference>
<keyword evidence="1" id="KW-0732">Signal</keyword>
<dbReference type="Pfam" id="PF09917">
    <property type="entry name" value="DUF2147"/>
    <property type="match status" value="1"/>
</dbReference>
<evidence type="ECO:0000313" key="4">
    <source>
        <dbReference type="Proteomes" id="UP000031521"/>
    </source>
</evidence>
<keyword evidence="4" id="KW-1185">Reference proteome</keyword>
<dbReference type="PANTHER" id="PTHR36919:SF2">
    <property type="entry name" value="BLL6627 PROTEIN"/>
    <property type="match status" value="1"/>
</dbReference>
<evidence type="ECO:0000313" key="3">
    <source>
        <dbReference type="EMBL" id="AJE47946.1"/>
    </source>
</evidence>
<feature type="chain" id="PRO_5002115728" description="DUF2147 domain-containing protein" evidence="1">
    <location>
        <begin position="22"/>
        <end position="129"/>
    </location>
</feature>
<sequence>MMKTVALAAVAALGLAHAAHAADPVTGTWQTQVDDGHYAHVRIAPCGDRICGTIAKAFDAGGPIESPNVGKPIVWDMVPQGGGAYRSGKIWQPSTGKVYNSKMQLNGNSLKVSGCVGPICKGQTWSRLP</sequence>
<gene>
    <name evidence="3" type="ORF">P73_3231</name>
</gene>
<reference evidence="3 4" key="1">
    <citation type="journal article" date="2014" name="Int. J. Syst. Evol. Microbiol.">
        <title>Celeribacter indicus sp. nov., a polycyclic aromatic hydrocarbon-degrading bacterium from deep-sea sediment and reclassification of Huaishuia halophila as Celeribacter halophilus comb. nov.</title>
        <authorList>
            <person name="Lai Q."/>
            <person name="Cao J."/>
            <person name="Yuan J."/>
            <person name="Li F."/>
            <person name="Shao Z."/>
        </authorList>
    </citation>
    <scope>NUCLEOTIDE SEQUENCE [LARGE SCALE GENOMIC DNA]</scope>
    <source>
        <strain evidence="3">P73</strain>
    </source>
</reference>
<accession>A0A0B5E4G6</accession>
<evidence type="ECO:0000256" key="1">
    <source>
        <dbReference type="SAM" id="SignalP"/>
    </source>
</evidence>